<dbReference type="PANTHER" id="PTHR43328:SF1">
    <property type="entry name" value="N-ACETYLTRANSFERASE DOMAIN-CONTAINING PROTEIN"/>
    <property type="match status" value="1"/>
</dbReference>
<dbReference type="Pfam" id="PF00583">
    <property type="entry name" value="Acetyltransf_1"/>
    <property type="match status" value="1"/>
</dbReference>
<protein>
    <submittedName>
        <fullName evidence="2">Acetyltransferase (GNAT) family protein</fullName>
    </submittedName>
</protein>
<dbReference type="HOGENOM" id="CLU_013985_19_8_4"/>
<dbReference type="CDD" id="cd04301">
    <property type="entry name" value="NAT_SF"/>
    <property type="match status" value="1"/>
</dbReference>
<keyword evidence="3" id="KW-1185">Reference proteome</keyword>
<accession>B4EKY8</accession>
<dbReference type="Gene3D" id="3.40.630.30">
    <property type="match status" value="1"/>
</dbReference>
<evidence type="ECO:0000313" key="2">
    <source>
        <dbReference type="EMBL" id="CAR56583.1"/>
    </source>
</evidence>
<dbReference type="KEGG" id="bcj:BCAM2719"/>
<evidence type="ECO:0000259" key="1">
    <source>
        <dbReference type="PROSITE" id="PS51186"/>
    </source>
</evidence>
<dbReference type="PROSITE" id="PS51186">
    <property type="entry name" value="GNAT"/>
    <property type="match status" value="1"/>
</dbReference>
<feature type="domain" description="N-acetyltransferase" evidence="1">
    <location>
        <begin position="25"/>
        <end position="185"/>
    </location>
</feature>
<dbReference type="InterPro" id="IPR016181">
    <property type="entry name" value="Acyl_CoA_acyltransferase"/>
</dbReference>
<dbReference type="InterPro" id="IPR000182">
    <property type="entry name" value="GNAT_dom"/>
</dbReference>
<dbReference type="SUPFAM" id="SSF55729">
    <property type="entry name" value="Acyl-CoA N-acyltransferases (Nat)"/>
    <property type="match status" value="1"/>
</dbReference>
<dbReference type="AlphaFoldDB" id="B4EKY8"/>
<dbReference type="Proteomes" id="UP000001035">
    <property type="component" value="Chromosome 2"/>
</dbReference>
<sequence>MRCCAPAQSARSARLFGTGPPMTDITIRHSETHDVDAIRQIAAHPAVYMNTLQQPFPSLEKWRKRLDNVREHGVSLVAEIDGTVVGHLGLHPEPNPRRRHAAALGMMVDAARHGRGIGGRLLAAAIDLAENWLNITRLELTVFTDNRAAIALYEKHGFRIEGESPDYALRDGVHASVYHMARLKARP</sequence>
<proteinExistence type="predicted"/>
<name>B4EKY8_BURCJ</name>
<dbReference type="eggNOG" id="COG0456">
    <property type="taxonomic scope" value="Bacteria"/>
</dbReference>
<dbReference type="EMBL" id="AM747721">
    <property type="protein sequence ID" value="CAR56583.1"/>
    <property type="molecule type" value="Genomic_DNA"/>
</dbReference>
<reference evidence="2 3" key="1">
    <citation type="journal article" date="2009" name="J. Bacteriol.">
        <title>The genome of Burkholderia cenocepacia J2315, an epidemic pathogen of cystic fibrosis patients.</title>
        <authorList>
            <person name="Holden M.T."/>
            <person name="Seth-Smith H.M."/>
            <person name="Crossman L.C."/>
            <person name="Sebaihia M."/>
            <person name="Bentley S.D."/>
            <person name="Cerdeno-Tarraga A.M."/>
            <person name="Thomson N.R."/>
            <person name="Bason N."/>
            <person name="Quail M.A."/>
            <person name="Sharp S."/>
            <person name="Cherevach I."/>
            <person name="Churcher C."/>
            <person name="Goodhead I."/>
            <person name="Hauser H."/>
            <person name="Holroyd N."/>
            <person name="Mungall K."/>
            <person name="Scott P."/>
            <person name="Walker D."/>
            <person name="White B."/>
            <person name="Rose H."/>
            <person name="Iversen P."/>
            <person name="Mil-Homens D."/>
            <person name="Rocha E.P."/>
            <person name="Fialho A.M."/>
            <person name="Baldwin A."/>
            <person name="Dowson C."/>
            <person name="Barrell B.G."/>
            <person name="Govan J.R."/>
            <person name="Vandamme P."/>
            <person name="Hart C.A."/>
            <person name="Mahenthiralingam E."/>
            <person name="Parkhill J."/>
        </authorList>
    </citation>
    <scope>NUCLEOTIDE SEQUENCE [LARGE SCALE GENOMIC DNA]</scope>
    <source>
        <strain evidence="3">ATCC BAA-245 / DSM 16553 / LMG 16656 / NCTC 13227 / J2315 / CF5610</strain>
    </source>
</reference>
<gene>
    <name evidence="2" type="ORF">BCAM2719</name>
</gene>
<organism evidence="2 3">
    <name type="scientific">Burkholderia cenocepacia (strain ATCC BAA-245 / DSM 16553 / LMG 16656 / NCTC 13227 / J2315 / CF5610)</name>
    <name type="common">Burkholderia cepacia (strain J2315)</name>
    <dbReference type="NCBI Taxonomy" id="216591"/>
    <lineage>
        <taxon>Bacteria</taxon>
        <taxon>Pseudomonadati</taxon>
        <taxon>Pseudomonadota</taxon>
        <taxon>Betaproteobacteria</taxon>
        <taxon>Burkholderiales</taxon>
        <taxon>Burkholderiaceae</taxon>
        <taxon>Burkholderia</taxon>
        <taxon>Burkholderia cepacia complex</taxon>
    </lineage>
</organism>
<dbReference type="GO" id="GO:0016747">
    <property type="term" value="F:acyltransferase activity, transferring groups other than amino-acyl groups"/>
    <property type="evidence" value="ECO:0007669"/>
    <property type="project" value="InterPro"/>
</dbReference>
<dbReference type="PANTHER" id="PTHR43328">
    <property type="entry name" value="ACETYLTRANSFERASE-RELATED"/>
    <property type="match status" value="1"/>
</dbReference>
<evidence type="ECO:0000313" key="3">
    <source>
        <dbReference type="Proteomes" id="UP000001035"/>
    </source>
</evidence>